<feature type="compositionally biased region" description="Polar residues" evidence="1">
    <location>
        <begin position="1186"/>
        <end position="1203"/>
    </location>
</feature>
<feature type="compositionally biased region" description="Basic residues" evidence="1">
    <location>
        <begin position="1083"/>
        <end position="1096"/>
    </location>
</feature>
<name>A0A1Y3DGN8_PLAKN</name>
<dbReference type="PANTHER" id="PTHR21178">
    <property type="entry name" value="CILIA- AND FLAGELLA-ASSOCIATED PROTEIN 61"/>
    <property type="match status" value="1"/>
</dbReference>
<feature type="region of interest" description="Disordered" evidence="1">
    <location>
        <begin position="1161"/>
        <end position="1209"/>
    </location>
</feature>
<dbReference type="Proteomes" id="UP000195012">
    <property type="component" value="Unassembled WGS sequence"/>
</dbReference>
<dbReference type="eggNOG" id="ENOG502TMCH">
    <property type="taxonomic scope" value="Eukaryota"/>
</dbReference>
<reference evidence="3 4" key="1">
    <citation type="submission" date="2017-05" db="EMBL/GenBank/DDBJ databases">
        <title>PacBio assembly of a Plasmodium knowlesi genome sequence with Hi-C correction and manual annotation of the SICAvar gene family.</title>
        <authorList>
            <person name="Lapp S.A."/>
            <person name="Geraldo J.A."/>
            <person name="Chien J.-T."/>
            <person name="Ay F."/>
            <person name="Pakala S.B."/>
            <person name="Batugedara G."/>
            <person name="Humphrey J.C."/>
            <person name="Debarry J.D."/>
            <person name="Le Roch K.G."/>
            <person name="Galinski M.R."/>
            <person name="Kissinger J.C."/>
        </authorList>
    </citation>
    <scope>NUCLEOTIDE SEQUENCE [LARGE SCALE GENOMIC DNA]</scope>
    <source>
        <strain evidence="4">Malayan Strain Pk1 (A+)</strain>
    </source>
</reference>
<feature type="region of interest" description="Disordered" evidence="1">
    <location>
        <begin position="1222"/>
        <end position="1306"/>
    </location>
</feature>
<organism evidence="3 4">
    <name type="scientific">Plasmodium knowlesi</name>
    <dbReference type="NCBI Taxonomy" id="5850"/>
    <lineage>
        <taxon>Eukaryota</taxon>
        <taxon>Sar</taxon>
        <taxon>Alveolata</taxon>
        <taxon>Apicomplexa</taxon>
        <taxon>Aconoidasida</taxon>
        <taxon>Haemosporida</taxon>
        <taxon>Plasmodiidae</taxon>
        <taxon>Plasmodium</taxon>
        <taxon>Plasmodium (Plasmodium)</taxon>
    </lineage>
</organism>
<proteinExistence type="predicted"/>
<evidence type="ECO:0000313" key="4">
    <source>
        <dbReference type="Proteomes" id="UP000195012"/>
    </source>
</evidence>
<dbReference type="InterPro" id="IPR032151">
    <property type="entry name" value="CFAP61_N"/>
</dbReference>
<feature type="region of interest" description="Disordered" evidence="1">
    <location>
        <begin position="1598"/>
        <end position="1622"/>
    </location>
</feature>
<dbReference type="SUPFAM" id="SSF51905">
    <property type="entry name" value="FAD/NAD(P)-binding domain"/>
    <property type="match status" value="1"/>
</dbReference>
<dbReference type="InterPro" id="IPR036188">
    <property type="entry name" value="FAD/NAD-bd_sf"/>
</dbReference>
<accession>A0A1Y3DGN8</accession>
<feature type="compositionally biased region" description="Basic and acidic residues" evidence="1">
    <location>
        <begin position="1280"/>
        <end position="1294"/>
    </location>
</feature>
<feature type="compositionally biased region" description="Basic and acidic residues" evidence="1">
    <location>
        <begin position="1235"/>
        <end position="1246"/>
    </location>
</feature>
<feature type="compositionally biased region" description="Low complexity" evidence="1">
    <location>
        <begin position="1127"/>
        <end position="1143"/>
    </location>
</feature>
<evidence type="ECO:0000313" key="3">
    <source>
        <dbReference type="EMBL" id="OTN63684.1"/>
    </source>
</evidence>
<dbReference type="VEuPathDB" id="PlasmoDB:PKNH_1455500"/>
<feature type="compositionally biased region" description="Basic and acidic residues" evidence="1">
    <location>
        <begin position="1610"/>
        <end position="1619"/>
    </location>
</feature>
<dbReference type="VEuPathDB" id="PlasmoDB:PKA1H_140061400"/>
<comment type="caution">
    <text evidence="3">The sequence shown here is derived from an EMBL/GenBank/DDBJ whole genome shotgun (WGS) entry which is preliminary data.</text>
</comment>
<feature type="domain" description="Cilia- and flagella-associated protein 61 N-terminal" evidence="2">
    <location>
        <begin position="132"/>
        <end position="313"/>
    </location>
</feature>
<sequence>MGFTFKFYKHKHLFRLKENWKNIGAHVLYCSSEEAPEPVERVEEEKKKDLGEDGVPGSDSCRGHGDITYPEIVNTIQYSSICISVFNKQKEVAGIISLDYELCAGSFGKRTHERIPLCDIYNSVSLHIKEHSVMSSLSRNNSLIINLVMSKHVNYLDDLCSYVFYTFEDIVFILLFLQKNKKKKNEEYFSCEKMNKCLHIDVKEHLKMDELPYDRIVLFCRYSYTNKIYLRPTCSSDVYDLHELLRKYSLQNGGEENHYLIYNLIERKTEEDILLSILNNKKKIIGFVWLKKNIDVNILVRLYNLKAYNYLLRREFFQDIVSSLVPFSEGTKNLNKKKKKYMFIQFKQFILSQISIKSEADLEKKHEIGADVIYGYLMEHLMEDVEEYAAYFVKKDLDTRVILRNIYSKLQYDYENCTQDQDNGRINFALMNKLINLCANISYSDIAQISAKFQSHFDKVEMLYYNFNTDKTYKKIYDKIWRKKAGIKTDEGGEHDAKKINIIKLNCDNSGTSKSGKNSKDVVNLSYFDIFLLLQNIYPEIFKKNEIILLFLFLELYELITVEESTPFDCVSFKLYLDELVDIKKNYFICKYKHMDWLSSLSDKDKNAFSLNLFILNEKYHHHCKDVLLKIEKYYDQVDYVVATNNERGKIPLILNYFNRVKKKKKTNTLESLYVLNKYTLFLPPCTDYMRMTDIEDVQKLLESVREKEKEPINRAILSLKEFYRRGVGHGEEAPSELKFYRTQNYYIFVTRCGGKVINVTAGCILNNIDFYYKLKAFDFKDIILRNENCEEKHFLLSFFLSIIIFKFYDKRIVHNILGMTKACSCQINVGDNSYSDIYKHFKFLFMKDNSVNIYKKQPPIGVETTSNYVGSQRPKSESHEKFYLVMTKQMCLKKFTNIDHNIVFWGINDVCLSVIYKLMKNNVYFFNNVIIISPYINQFLEGTTTDATEQDDYQCNTIKNCSLENVEMYKKLSNLMIKERVKIIHDNIFSIDRENKKIELNNSVFIFYDYLFICFDKEDISTYSFQLNSYEMGKKKNFNFIERNKSSACPNERFDFLTKAKDYEKFESTEWPAKDRSVGKATPRRGKYGLNRGKRQHVDSPTLHGRKNALGETNGGKDRANNMYNPEIGDPSSSSDSSEGDITGVAHKGMIHGKVHHELRGEPIGGINPTGELRKTNDEEEYHSDYSSLSSRCIETSETSLSEGEAEDGDALEMVDTNDYASYQEGGRGGKRGNPIDDALHREKSLSGGATLNKGVGSKGELLSEGKKRVSKMVGKVNNSDRADKAHNSDDTRTTQMVKAAARPPAERKNVEGVFSISDPFLDKYFDKNSTYMTVVKNCVSYIVIYSDNMDILTVVNFFLKNGVKSYKLLIISPHTCTKCSEKNLKNNLKEKISKHRVYYEHKKHLKENYIISDQSFKKNSYHKNCVPDNIKHVLNKVFVLFHFLKIRIIQGEIIAIKKNKQNRLKHVVVRFCKHAKVDSTLVSSQKFLFKNTVLIPCRVLLCSYVFNISNHLHYVLNKASIVYNDRICVNHKFQTNDKFIFSAGELCAFSSKYRIGKENILNHEQYNGTEIGNLVSKRFLSIIIENVNKPCDLSGSSGNMRGANQGGKDQHEERCQDGENYTSDDVMSPVDLYRKLKVFEKPIIHFSCLPCDFYFYHFQAPTGDLCKFHEPRATGHGSICTVDNADGVDTIGGVNATGKEVTEGTNLANVYKVAFLTDTLKICMRRDMQISERFKVKHFEVAKNISTEGYYCRVTTNSLNLINSFTYLGRQKLNFHNLHKLCNMSINYFYTILKNIRTSPDYDILSLLSEEREKSIFHYKFQMFREKLKTKLMHLPLLKNSIQANLQGVKDAESFRKYVREKLFLEDGPMTDIIKEKVETHLIEYIKENHELLNGYYLPG</sequence>
<evidence type="ECO:0000256" key="1">
    <source>
        <dbReference type="SAM" id="MobiDB-lite"/>
    </source>
</evidence>
<gene>
    <name evidence="3" type="ORF">PKNOH_S140274000</name>
</gene>
<evidence type="ECO:0000259" key="2">
    <source>
        <dbReference type="Pfam" id="PF16092"/>
    </source>
</evidence>
<dbReference type="InterPro" id="IPR038884">
    <property type="entry name" value="CFAP61"/>
</dbReference>
<dbReference type="OrthoDB" id="382863at2759"/>
<dbReference type="Pfam" id="PF16092">
    <property type="entry name" value="CFAP61_N"/>
    <property type="match status" value="1"/>
</dbReference>
<dbReference type="PANTHER" id="PTHR21178:SF8">
    <property type="entry name" value="CILIA- AND FLAGELLA-ASSOCIATED PROTEIN 61"/>
    <property type="match status" value="1"/>
</dbReference>
<protein>
    <recommendedName>
        <fullName evidence="2">Cilia- and flagella-associated protein 61 N-terminal domain-containing protein</fullName>
    </recommendedName>
</protein>
<dbReference type="EMBL" id="NETL01000028">
    <property type="protein sequence ID" value="OTN63684.1"/>
    <property type="molecule type" value="Genomic_DNA"/>
</dbReference>
<feature type="region of interest" description="Disordered" evidence="1">
    <location>
        <begin position="1073"/>
        <end position="1145"/>
    </location>
</feature>
<dbReference type="VEuPathDB" id="PlasmoDB:PKNOH_S140274000"/>